<reference evidence="4" key="1">
    <citation type="submission" date="2016-06" db="UniProtKB">
        <authorList>
            <consortium name="WormBaseParasite"/>
        </authorList>
    </citation>
    <scope>IDENTIFICATION</scope>
</reference>
<feature type="domain" description="BPL/LPL catalytic" evidence="1">
    <location>
        <begin position="1"/>
        <end position="127"/>
    </location>
</feature>
<dbReference type="PROSITE" id="PS51733">
    <property type="entry name" value="BPL_LPL_CATALYTIC"/>
    <property type="match status" value="1"/>
</dbReference>
<evidence type="ECO:0000313" key="3">
    <source>
        <dbReference type="Proteomes" id="UP000271098"/>
    </source>
</evidence>
<sequence>MFSFNYMIPANSSLANNVSFIQHIFCVAIVDGICSLHERLENFPMKIKWPNDLYYGRTHKVGGLIVNATTINGRTVCTLGAGLNLSNSKPTVCINELLPAEIGFKIKQEDYIANTLNKFEHYMDVYQNLGQEAFLNDYYRFWLHR</sequence>
<dbReference type="WBParaSite" id="GPUH_0001685601-mRNA-1">
    <property type="protein sequence ID" value="GPUH_0001685601-mRNA-1"/>
    <property type="gene ID" value="GPUH_0001685601"/>
</dbReference>
<dbReference type="Gene3D" id="3.30.930.10">
    <property type="entry name" value="Bira Bifunctional Protein, Domain 2"/>
    <property type="match status" value="1"/>
</dbReference>
<dbReference type="GO" id="GO:0004077">
    <property type="term" value="F:biotin--[biotin carboxyl-carrier protein] ligase activity"/>
    <property type="evidence" value="ECO:0007669"/>
    <property type="project" value="TreeGrafter"/>
</dbReference>
<dbReference type="AlphaFoldDB" id="A0A183E793"/>
<dbReference type="SUPFAM" id="SSF55681">
    <property type="entry name" value="Class II aaRS and biotin synthetases"/>
    <property type="match status" value="1"/>
</dbReference>
<dbReference type="Pfam" id="PF03099">
    <property type="entry name" value="BPL_LplA_LipB"/>
    <property type="match status" value="1"/>
</dbReference>
<organism evidence="4">
    <name type="scientific">Gongylonema pulchrum</name>
    <dbReference type="NCBI Taxonomy" id="637853"/>
    <lineage>
        <taxon>Eukaryota</taxon>
        <taxon>Metazoa</taxon>
        <taxon>Ecdysozoa</taxon>
        <taxon>Nematoda</taxon>
        <taxon>Chromadorea</taxon>
        <taxon>Rhabditida</taxon>
        <taxon>Spirurina</taxon>
        <taxon>Spiruromorpha</taxon>
        <taxon>Spiruroidea</taxon>
        <taxon>Gongylonematidae</taxon>
        <taxon>Gongylonema</taxon>
    </lineage>
</organism>
<reference evidence="2 3" key="2">
    <citation type="submission" date="2018-11" db="EMBL/GenBank/DDBJ databases">
        <authorList>
            <consortium name="Pathogen Informatics"/>
        </authorList>
    </citation>
    <scope>NUCLEOTIDE SEQUENCE [LARGE SCALE GENOMIC DNA]</scope>
</reference>
<dbReference type="PANTHER" id="PTHR12835">
    <property type="entry name" value="BIOTIN PROTEIN LIGASE"/>
    <property type="match status" value="1"/>
</dbReference>
<keyword evidence="3" id="KW-1185">Reference proteome</keyword>
<dbReference type="Proteomes" id="UP000271098">
    <property type="component" value="Unassembled WGS sequence"/>
</dbReference>
<evidence type="ECO:0000313" key="2">
    <source>
        <dbReference type="EMBL" id="VDN28646.1"/>
    </source>
</evidence>
<evidence type="ECO:0000259" key="1">
    <source>
        <dbReference type="PROSITE" id="PS51733"/>
    </source>
</evidence>
<protein>
    <submittedName>
        <fullName evidence="4">BPL/LPL catalytic domain-containing protein</fullName>
    </submittedName>
</protein>
<gene>
    <name evidence="2" type="ORF">GPUH_LOCUS16835</name>
</gene>
<accession>A0A183E793</accession>
<dbReference type="InterPro" id="IPR045864">
    <property type="entry name" value="aa-tRNA-synth_II/BPL/LPL"/>
</dbReference>
<dbReference type="EMBL" id="UYRT01084293">
    <property type="protein sequence ID" value="VDN28646.1"/>
    <property type="molecule type" value="Genomic_DNA"/>
</dbReference>
<dbReference type="InterPro" id="IPR004143">
    <property type="entry name" value="BPL_LPL_catalytic"/>
</dbReference>
<dbReference type="OrthoDB" id="10250105at2759"/>
<proteinExistence type="predicted"/>
<evidence type="ECO:0000313" key="4">
    <source>
        <dbReference type="WBParaSite" id="GPUH_0001685601-mRNA-1"/>
    </source>
</evidence>
<name>A0A183E793_9BILA</name>
<dbReference type="PANTHER" id="PTHR12835:SF5">
    <property type="entry name" value="BIOTIN--PROTEIN LIGASE"/>
    <property type="match status" value="1"/>
</dbReference>
<dbReference type="GO" id="GO:0005737">
    <property type="term" value="C:cytoplasm"/>
    <property type="evidence" value="ECO:0007669"/>
    <property type="project" value="TreeGrafter"/>
</dbReference>